<dbReference type="GO" id="GO:0003723">
    <property type="term" value="F:RNA binding"/>
    <property type="evidence" value="ECO:0007669"/>
    <property type="project" value="UniProtKB-KW"/>
</dbReference>
<dbReference type="InterPro" id="IPR002775">
    <property type="entry name" value="DNA/RNA-bd_Alba-like"/>
</dbReference>
<sequence>MNTQEEGKESIKSAAKSAKTIIKSAKKLPFQVFIRSNGVGFSAEAREEFKKGKEPESQKHKYLDKLMTVFAKYDKIVLTGVDANIIKTINTVEKLKRECKSKFGHKVTQITHVKEIQVQKTKKDSGEGIDDMVPIIEITLTKDQC</sequence>
<dbReference type="Proteomes" id="UP001295684">
    <property type="component" value="Unassembled WGS sequence"/>
</dbReference>
<dbReference type="Pfam" id="PF01918">
    <property type="entry name" value="Alba"/>
    <property type="match status" value="1"/>
</dbReference>
<name>A0AAD1Y2L9_EUPCR</name>
<keyword evidence="4" id="KW-1185">Reference proteome</keyword>
<protein>
    <recommendedName>
        <fullName evidence="2">DNA/RNA-binding protein Alba-like domain-containing protein</fullName>
    </recommendedName>
</protein>
<dbReference type="EMBL" id="CAMPGE010025692">
    <property type="protein sequence ID" value="CAI2383429.1"/>
    <property type="molecule type" value="Genomic_DNA"/>
</dbReference>
<gene>
    <name evidence="3" type="ORF">ECRASSUSDP1_LOCUS24928</name>
</gene>
<evidence type="ECO:0000256" key="1">
    <source>
        <dbReference type="ARBA" id="ARBA00022884"/>
    </source>
</evidence>
<evidence type="ECO:0000313" key="4">
    <source>
        <dbReference type="Proteomes" id="UP001295684"/>
    </source>
</evidence>
<evidence type="ECO:0000259" key="2">
    <source>
        <dbReference type="Pfam" id="PF01918"/>
    </source>
</evidence>
<feature type="domain" description="DNA/RNA-binding protein Alba-like" evidence="2">
    <location>
        <begin position="57"/>
        <end position="112"/>
    </location>
</feature>
<organism evidence="3 4">
    <name type="scientific">Euplotes crassus</name>
    <dbReference type="NCBI Taxonomy" id="5936"/>
    <lineage>
        <taxon>Eukaryota</taxon>
        <taxon>Sar</taxon>
        <taxon>Alveolata</taxon>
        <taxon>Ciliophora</taxon>
        <taxon>Intramacronucleata</taxon>
        <taxon>Spirotrichea</taxon>
        <taxon>Hypotrichia</taxon>
        <taxon>Euplotida</taxon>
        <taxon>Euplotidae</taxon>
        <taxon>Moneuplotes</taxon>
    </lineage>
</organism>
<dbReference type="Gene3D" id="3.30.110.20">
    <property type="entry name" value="Alba-like domain"/>
    <property type="match status" value="1"/>
</dbReference>
<keyword evidence="1" id="KW-0694">RNA-binding</keyword>
<comment type="caution">
    <text evidence="3">The sequence shown here is derived from an EMBL/GenBank/DDBJ whole genome shotgun (WGS) entry which is preliminary data.</text>
</comment>
<accession>A0AAD1Y2L9</accession>
<reference evidence="3" key="1">
    <citation type="submission" date="2023-07" db="EMBL/GenBank/DDBJ databases">
        <authorList>
            <consortium name="AG Swart"/>
            <person name="Singh M."/>
            <person name="Singh A."/>
            <person name="Seah K."/>
            <person name="Emmerich C."/>
        </authorList>
    </citation>
    <scope>NUCLEOTIDE SEQUENCE</scope>
    <source>
        <strain evidence="3">DP1</strain>
    </source>
</reference>
<dbReference type="InterPro" id="IPR036882">
    <property type="entry name" value="Alba-like_dom_sf"/>
</dbReference>
<evidence type="ECO:0000313" key="3">
    <source>
        <dbReference type="EMBL" id="CAI2383429.1"/>
    </source>
</evidence>
<dbReference type="AlphaFoldDB" id="A0AAD1Y2L9"/>
<proteinExistence type="predicted"/>
<dbReference type="SUPFAM" id="SSF82704">
    <property type="entry name" value="AlbA-like"/>
    <property type="match status" value="1"/>
</dbReference>